<protein>
    <submittedName>
        <fullName evidence="7">2778_t:CDS:1</fullName>
    </submittedName>
</protein>
<evidence type="ECO:0000256" key="5">
    <source>
        <dbReference type="ARBA" id="ARBA00022840"/>
    </source>
</evidence>
<dbReference type="SUPFAM" id="SSF56112">
    <property type="entry name" value="Protein kinase-like (PK-like)"/>
    <property type="match status" value="1"/>
</dbReference>
<organism evidence="7 8">
    <name type="scientific">Cetraspora pellucida</name>
    <dbReference type="NCBI Taxonomy" id="1433469"/>
    <lineage>
        <taxon>Eukaryota</taxon>
        <taxon>Fungi</taxon>
        <taxon>Fungi incertae sedis</taxon>
        <taxon>Mucoromycota</taxon>
        <taxon>Glomeromycotina</taxon>
        <taxon>Glomeromycetes</taxon>
        <taxon>Diversisporales</taxon>
        <taxon>Gigasporaceae</taxon>
        <taxon>Cetraspora</taxon>
    </lineage>
</organism>
<evidence type="ECO:0000256" key="3">
    <source>
        <dbReference type="ARBA" id="ARBA00022741"/>
    </source>
</evidence>
<dbReference type="PANTHER" id="PTHR46716">
    <property type="entry name" value="MITOGEN-ACTIVATED PROTEIN KINASE KINASE KINASE 7"/>
    <property type="match status" value="1"/>
</dbReference>
<evidence type="ECO:0000313" key="8">
    <source>
        <dbReference type="Proteomes" id="UP000789759"/>
    </source>
</evidence>
<gene>
    <name evidence="7" type="ORF">CPELLU_LOCUS10320</name>
</gene>
<evidence type="ECO:0000256" key="2">
    <source>
        <dbReference type="ARBA" id="ARBA00022679"/>
    </source>
</evidence>
<dbReference type="AlphaFoldDB" id="A0A9N9HBL3"/>
<dbReference type="GO" id="GO:0004709">
    <property type="term" value="F:MAP kinase kinase kinase activity"/>
    <property type="evidence" value="ECO:0007669"/>
    <property type="project" value="TreeGrafter"/>
</dbReference>
<dbReference type="PANTHER" id="PTHR46716:SF1">
    <property type="entry name" value="MITOGEN-ACTIVATED PROTEIN KINASE KINASE KINASE 7"/>
    <property type="match status" value="1"/>
</dbReference>
<dbReference type="InterPro" id="IPR000719">
    <property type="entry name" value="Prot_kinase_dom"/>
</dbReference>
<dbReference type="Proteomes" id="UP000789759">
    <property type="component" value="Unassembled WGS sequence"/>
</dbReference>
<comment type="caution">
    <text evidence="7">The sequence shown here is derived from an EMBL/GenBank/DDBJ whole genome shotgun (WGS) entry which is preliminary data.</text>
</comment>
<dbReference type="OrthoDB" id="2403434at2759"/>
<keyword evidence="2" id="KW-0808">Transferase</keyword>
<evidence type="ECO:0000259" key="6">
    <source>
        <dbReference type="PROSITE" id="PS50011"/>
    </source>
</evidence>
<proteinExistence type="predicted"/>
<dbReference type="GO" id="GO:0005524">
    <property type="term" value="F:ATP binding"/>
    <property type="evidence" value="ECO:0007669"/>
    <property type="project" value="UniProtKB-KW"/>
</dbReference>
<keyword evidence="8" id="KW-1185">Reference proteome</keyword>
<keyword evidence="4" id="KW-0418">Kinase</keyword>
<dbReference type="EMBL" id="CAJVQA010008458">
    <property type="protein sequence ID" value="CAG8671924.1"/>
    <property type="molecule type" value="Genomic_DNA"/>
</dbReference>
<dbReference type="GO" id="GO:0006955">
    <property type="term" value="P:immune response"/>
    <property type="evidence" value="ECO:0007669"/>
    <property type="project" value="TreeGrafter"/>
</dbReference>
<dbReference type="GO" id="GO:0007254">
    <property type="term" value="P:JNK cascade"/>
    <property type="evidence" value="ECO:0007669"/>
    <property type="project" value="TreeGrafter"/>
</dbReference>
<dbReference type="Gene3D" id="1.10.510.10">
    <property type="entry name" value="Transferase(Phosphotransferase) domain 1"/>
    <property type="match status" value="1"/>
</dbReference>
<evidence type="ECO:0000256" key="1">
    <source>
        <dbReference type="ARBA" id="ARBA00022527"/>
    </source>
</evidence>
<accession>A0A9N9HBL3</accession>
<dbReference type="PROSITE" id="PS50011">
    <property type="entry name" value="PROTEIN_KINASE_DOM"/>
    <property type="match status" value="1"/>
</dbReference>
<feature type="domain" description="Protein kinase" evidence="6">
    <location>
        <begin position="1"/>
        <end position="186"/>
    </location>
</feature>
<evidence type="ECO:0000256" key="4">
    <source>
        <dbReference type="ARBA" id="ARBA00022777"/>
    </source>
</evidence>
<keyword evidence="3" id="KW-0547">Nucleotide-binding</keyword>
<name>A0A9N9HBL3_9GLOM</name>
<dbReference type="Pfam" id="PF07714">
    <property type="entry name" value="PK_Tyr_Ser-Thr"/>
    <property type="match status" value="1"/>
</dbReference>
<sequence length="210" mass="24351">MTPNSFITELEEAVSCQNINLFDYNEFTDFERINRGKLSEVYKCKWKDYDRIVILKSLNIDSNLQIIRENTENILIHKERMMISYSISIDNMHVTYVAPEVLLTKTYTHKADIYSLGIILYEITTGLSPYYNIPDDVDLTSNICNGIRPELPNSTPKLISQIISHCWDAKPSRRPNIEKLLTHLHLVIEKNENPVDIDDVSCHEGVWEGF</sequence>
<keyword evidence="5" id="KW-0067">ATP-binding</keyword>
<dbReference type="InterPro" id="IPR001245">
    <property type="entry name" value="Ser-Thr/Tyr_kinase_cat_dom"/>
</dbReference>
<dbReference type="InterPro" id="IPR011009">
    <property type="entry name" value="Kinase-like_dom_sf"/>
</dbReference>
<evidence type="ECO:0000313" key="7">
    <source>
        <dbReference type="EMBL" id="CAG8671924.1"/>
    </source>
</evidence>
<keyword evidence="1" id="KW-0723">Serine/threonine-protein kinase</keyword>
<reference evidence="7" key="1">
    <citation type="submission" date="2021-06" db="EMBL/GenBank/DDBJ databases">
        <authorList>
            <person name="Kallberg Y."/>
            <person name="Tangrot J."/>
            <person name="Rosling A."/>
        </authorList>
    </citation>
    <scope>NUCLEOTIDE SEQUENCE</scope>
    <source>
        <strain evidence="7">FL966</strain>
    </source>
</reference>